<evidence type="ECO:0000313" key="9">
    <source>
        <dbReference type="EMBL" id="KAJ5389686.1"/>
    </source>
</evidence>
<dbReference type="Proteomes" id="UP001147782">
    <property type="component" value="Unassembled WGS sequence"/>
</dbReference>
<dbReference type="GO" id="GO:0008270">
    <property type="term" value="F:zinc ion binding"/>
    <property type="evidence" value="ECO:0007669"/>
    <property type="project" value="InterPro"/>
</dbReference>
<dbReference type="InterPro" id="IPR007219">
    <property type="entry name" value="XnlR_reg_dom"/>
</dbReference>
<dbReference type="CDD" id="cd12148">
    <property type="entry name" value="fungal_TF_MHR"/>
    <property type="match status" value="1"/>
</dbReference>
<keyword evidence="2" id="KW-0479">Metal-binding</keyword>
<evidence type="ECO:0000313" key="10">
    <source>
        <dbReference type="Proteomes" id="UP001147782"/>
    </source>
</evidence>
<dbReference type="OrthoDB" id="3014581at2759"/>
<dbReference type="GeneID" id="81432862"/>
<evidence type="ECO:0000256" key="7">
    <source>
        <dbReference type="SAM" id="MobiDB-lite"/>
    </source>
</evidence>
<keyword evidence="5" id="KW-0804">Transcription</keyword>
<dbReference type="PANTHER" id="PTHR31001">
    <property type="entry name" value="UNCHARACTERIZED TRANSCRIPTIONAL REGULATORY PROTEIN"/>
    <property type="match status" value="1"/>
</dbReference>
<dbReference type="EMBL" id="JAPZBS010000001">
    <property type="protein sequence ID" value="KAJ5389686.1"/>
    <property type="molecule type" value="Genomic_DNA"/>
</dbReference>
<dbReference type="CDD" id="cd00067">
    <property type="entry name" value="GAL4"/>
    <property type="match status" value="1"/>
</dbReference>
<dbReference type="PROSITE" id="PS00463">
    <property type="entry name" value="ZN2_CY6_FUNGAL_1"/>
    <property type="match status" value="1"/>
</dbReference>
<keyword evidence="3" id="KW-0805">Transcription regulation</keyword>
<feature type="region of interest" description="Disordered" evidence="7">
    <location>
        <begin position="638"/>
        <end position="659"/>
    </location>
</feature>
<reference evidence="9" key="1">
    <citation type="submission" date="2022-11" db="EMBL/GenBank/DDBJ databases">
        <authorList>
            <person name="Petersen C."/>
        </authorList>
    </citation>
    <scope>NUCLEOTIDE SEQUENCE</scope>
    <source>
        <strain evidence="9">IBT 29864</strain>
    </source>
</reference>
<evidence type="ECO:0000256" key="3">
    <source>
        <dbReference type="ARBA" id="ARBA00023015"/>
    </source>
</evidence>
<evidence type="ECO:0000259" key="8">
    <source>
        <dbReference type="PROSITE" id="PS50048"/>
    </source>
</evidence>
<dbReference type="SMART" id="SM00066">
    <property type="entry name" value="GAL4"/>
    <property type="match status" value="1"/>
</dbReference>
<name>A0A9W9VUN8_9EURO</name>
<comment type="caution">
    <text evidence="9">The sequence shown here is derived from an EMBL/GenBank/DDBJ whole genome shotgun (WGS) entry which is preliminary data.</text>
</comment>
<dbReference type="InterPro" id="IPR036864">
    <property type="entry name" value="Zn2-C6_fun-type_DNA-bd_sf"/>
</dbReference>
<evidence type="ECO:0000256" key="4">
    <source>
        <dbReference type="ARBA" id="ARBA00023125"/>
    </source>
</evidence>
<dbReference type="Pfam" id="PF04082">
    <property type="entry name" value="Fungal_trans"/>
    <property type="match status" value="1"/>
</dbReference>
<organism evidence="9 10">
    <name type="scientific">Penicillium cataractarum</name>
    <dbReference type="NCBI Taxonomy" id="2100454"/>
    <lineage>
        <taxon>Eukaryota</taxon>
        <taxon>Fungi</taxon>
        <taxon>Dikarya</taxon>
        <taxon>Ascomycota</taxon>
        <taxon>Pezizomycotina</taxon>
        <taxon>Eurotiomycetes</taxon>
        <taxon>Eurotiomycetidae</taxon>
        <taxon>Eurotiales</taxon>
        <taxon>Aspergillaceae</taxon>
        <taxon>Penicillium</taxon>
    </lineage>
</organism>
<dbReference type="InterPro" id="IPR050613">
    <property type="entry name" value="Sec_Metabolite_Reg"/>
</dbReference>
<feature type="region of interest" description="Disordered" evidence="7">
    <location>
        <begin position="86"/>
        <end position="118"/>
    </location>
</feature>
<evidence type="ECO:0000256" key="2">
    <source>
        <dbReference type="ARBA" id="ARBA00022723"/>
    </source>
</evidence>
<comment type="subcellular location">
    <subcellularLocation>
        <location evidence="1">Nucleus</location>
    </subcellularLocation>
</comment>
<proteinExistence type="predicted"/>
<evidence type="ECO:0000256" key="5">
    <source>
        <dbReference type="ARBA" id="ARBA00023163"/>
    </source>
</evidence>
<reference evidence="9" key="2">
    <citation type="journal article" date="2023" name="IMA Fungus">
        <title>Comparative genomic study of the Penicillium genus elucidates a diverse pangenome and 15 lateral gene transfer events.</title>
        <authorList>
            <person name="Petersen C."/>
            <person name="Sorensen T."/>
            <person name="Nielsen M.R."/>
            <person name="Sondergaard T.E."/>
            <person name="Sorensen J.L."/>
            <person name="Fitzpatrick D.A."/>
            <person name="Frisvad J.C."/>
            <person name="Nielsen K.L."/>
        </authorList>
    </citation>
    <scope>NUCLEOTIDE SEQUENCE</scope>
    <source>
        <strain evidence="9">IBT 29864</strain>
    </source>
</reference>
<dbReference type="GO" id="GO:0006351">
    <property type="term" value="P:DNA-templated transcription"/>
    <property type="evidence" value="ECO:0007669"/>
    <property type="project" value="InterPro"/>
</dbReference>
<evidence type="ECO:0000256" key="6">
    <source>
        <dbReference type="ARBA" id="ARBA00023242"/>
    </source>
</evidence>
<keyword evidence="6" id="KW-0539">Nucleus</keyword>
<gene>
    <name evidence="9" type="ORF">N7496_000754</name>
</gene>
<dbReference type="PROSITE" id="PS50048">
    <property type="entry name" value="ZN2_CY6_FUNGAL_2"/>
    <property type="match status" value="1"/>
</dbReference>
<dbReference type="GO" id="GO:0005634">
    <property type="term" value="C:nucleus"/>
    <property type="evidence" value="ECO:0007669"/>
    <property type="project" value="UniProtKB-SubCell"/>
</dbReference>
<dbReference type="Gene3D" id="4.10.240.10">
    <property type="entry name" value="Zn(2)-C6 fungal-type DNA-binding domain"/>
    <property type="match status" value="1"/>
</dbReference>
<evidence type="ECO:0000256" key="1">
    <source>
        <dbReference type="ARBA" id="ARBA00004123"/>
    </source>
</evidence>
<feature type="compositionally biased region" description="Low complexity" evidence="7">
    <location>
        <begin position="92"/>
        <end position="101"/>
    </location>
</feature>
<accession>A0A9W9VUN8</accession>
<dbReference type="RefSeq" id="XP_056560414.1">
    <property type="nucleotide sequence ID" value="XM_056693685.1"/>
</dbReference>
<dbReference type="InterPro" id="IPR001138">
    <property type="entry name" value="Zn2Cys6_DnaBD"/>
</dbReference>
<sequence length="714" mass="80809">MGRVEKNRTGSSRSRPVSCLFCRSRKLRCSRQFPCVNCSSRGLPCQLESSSVLSTSSADESSDQPTGNFQQDVLARLRKLEEIVMTQREPTRSPSDQSGSRPGPPPSRRKRDISTSFTENPSTVDVEWLESQITHPGPAAGLCIAEYEFKTCSIKEASIPTPVVDGHEVNSTKIVWLPLHEESKQIVNKYLTDITFLHHVVHGPSVRALVDELYENLATKSAVKLGQVSLLLAILANTAFFWTERDMHNDLTVFLSVRSANDQSKKWMAASFEVLEYSRFTCSESIEDIQALIIVAFVVCNIVGITSQARYLFSTAVSIAWQLSLHRIDHKHNAELSVPHPNSVQAEIGRRVWWYLVATDWYAFRLNYTWVKLTWSSRQMSQFGGSQKGIYMINPRHMATKKPSNANDEDLFDGMINIDKPLDQPTIMSYFIQRIRLGEICREISDQSCLWETELGSPDYTQVKEIDRRICEFSQALPPFFHLDYDTSDTPESGPCRSPTIIVHRYVINAMLQTQRCRLHLPYLSRGQENLYSYSRDACLDAARMVIRMELQLSSEDIPFVMTRLKFSGSLLCICMAIIALLMDFCHNKSLQPDEDRERRNEIKDALRILEEGKSQSSFAGKLLDTFNSILQRNKVPLPSEKRSSRSRNANGLNPPVPATISVTPGTADMESMLTEPTLPSLDFWQTFDASVAPSTLFDWNSLLSELDAPFLSI</sequence>
<keyword evidence="10" id="KW-1185">Reference proteome</keyword>
<dbReference type="SUPFAM" id="SSF57701">
    <property type="entry name" value="Zn2/Cys6 DNA-binding domain"/>
    <property type="match status" value="1"/>
</dbReference>
<feature type="domain" description="Zn(2)-C6 fungal-type" evidence="8">
    <location>
        <begin position="18"/>
        <end position="47"/>
    </location>
</feature>
<dbReference type="GO" id="GO:0000981">
    <property type="term" value="F:DNA-binding transcription factor activity, RNA polymerase II-specific"/>
    <property type="evidence" value="ECO:0007669"/>
    <property type="project" value="InterPro"/>
</dbReference>
<dbReference type="PANTHER" id="PTHR31001:SF90">
    <property type="entry name" value="CENTROMERE DNA-BINDING PROTEIN COMPLEX CBF3 SUBUNIT B"/>
    <property type="match status" value="1"/>
</dbReference>
<protein>
    <recommendedName>
        <fullName evidence="8">Zn(2)-C6 fungal-type domain-containing protein</fullName>
    </recommendedName>
</protein>
<dbReference type="Pfam" id="PF00172">
    <property type="entry name" value="Zn_clus"/>
    <property type="match status" value="1"/>
</dbReference>
<keyword evidence="4" id="KW-0238">DNA-binding</keyword>
<dbReference type="AlphaFoldDB" id="A0A9W9VUN8"/>
<dbReference type="GO" id="GO:0003677">
    <property type="term" value="F:DNA binding"/>
    <property type="evidence" value="ECO:0007669"/>
    <property type="project" value="UniProtKB-KW"/>
</dbReference>